<reference evidence="2 3" key="1">
    <citation type="submission" date="2023-06" db="EMBL/GenBank/DDBJ databases">
        <title>Sporosarcina sp. nov., isolated from Korean traditional fermented seafood 'Jeotgal'.</title>
        <authorList>
            <person name="Yang A.I."/>
            <person name="Shin N.-R."/>
        </authorList>
    </citation>
    <scope>NUCLEOTIDE SEQUENCE [LARGE SCALE GENOMIC DNA]</scope>
    <source>
        <strain evidence="2 3">KCTC13119</strain>
    </source>
</reference>
<proteinExistence type="predicted"/>
<keyword evidence="1" id="KW-0732">Signal</keyword>
<name>A0ABU4G8G5_9BACL</name>
<sequence length="187" mass="21587">MKRFVYSVITFLLLISLAGCQGSGRNLSDYDDEDIAAIVNGQEITIGDLRFMYEDEKVIGNIEGAVKLELLLQEAKEMKVDVSKDIASQQEMLLQLPQHENDSLRESIQVFITSQAKKLGMNAEDYYSKYVERRSEQIAYIHAYVRETFGDPDSFDEVELKEFDKKNNDYLNELMEKHSDQIEILIK</sequence>
<dbReference type="SUPFAM" id="SSF109998">
    <property type="entry name" value="Triger factor/SurA peptide-binding domain-like"/>
    <property type="match status" value="1"/>
</dbReference>
<accession>A0ABU4G8G5</accession>
<keyword evidence="3" id="KW-1185">Reference proteome</keyword>
<dbReference type="PROSITE" id="PS51257">
    <property type="entry name" value="PROKAR_LIPOPROTEIN"/>
    <property type="match status" value="1"/>
</dbReference>
<evidence type="ECO:0000256" key="1">
    <source>
        <dbReference type="SAM" id="SignalP"/>
    </source>
</evidence>
<feature type="signal peptide" evidence="1">
    <location>
        <begin position="1"/>
        <end position="20"/>
    </location>
</feature>
<dbReference type="Proteomes" id="UP001282284">
    <property type="component" value="Unassembled WGS sequence"/>
</dbReference>
<dbReference type="InterPro" id="IPR027304">
    <property type="entry name" value="Trigger_fact/SurA_dom_sf"/>
</dbReference>
<feature type="chain" id="PRO_5047494845" description="SurA N-terminal domain-containing protein" evidence="1">
    <location>
        <begin position="21"/>
        <end position="187"/>
    </location>
</feature>
<dbReference type="RefSeq" id="WP_317942499.1">
    <property type="nucleotide sequence ID" value="NZ_JAUBDI010000003.1"/>
</dbReference>
<organism evidence="2 3">
    <name type="scientific">Sporosarcina saromensis</name>
    <dbReference type="NCBI Taxonomy" id="359365"/>
    <lineage>
        <taxon>Bacteria</taxon>
        <taxon>Bacillati</taxon>
        <taxon>Bacillota</taxon>
        <taxon>Bacilli</taxon>
        <taxon>Bacillales</taxon>
        <taxon>Caryophanaceae</taxon>
        <taxon>Sporosarcina</taxon>
    </lineage>
</organism>
<evidence type="ECO:0000313" key="3">
    <source>
        <dbReference type="Proteomes" id="UP001282284"/>
    </source>
</evidence>
<dbReference type="EMBL" id="JAUBDI010000003">
    <property type="protein sequence ID" value="MDW0112615.1"/>
    <property type="molecule type" value="Genomic_DNA"/>
</dbReference>
<evidence type="ECO:0008006" key="4">
    <source>
        <dbReference type="Google" id="ProtNLM"/>
    </source>
</evidence>
<comment type="caution">
    <text evidence="2">The sequence shown here is derived from an EMBL/GenBank/DDBJ whole genome shotgun (WGS) entry which is preliminary data.</text>
</comment>
<evidence type="ECO:0000313" key="2">
    <source>
        <dbReference type="EMBL" id="MDW0112615.1"/>
    </source>
</evidence>
<gene>
    <name evidence="2" type="ORF">QT711_05425</name>
</gene>
<protein>
    <recommendedName>
        <fullName evidence="4">SurA N-terminal domain-containing protein</fullName>
    </recommendedName>
</protein>